<dbReference type="WBParaSite" id="HPLM_0000577901-mRNA-1">
    <property type="protein sequence ID" value="HPLM_0000577901-mRNA-1"/>
    <property type="gene ID" value="HPLM_0000577901"/>
</dbReference>
<accession>A0A0N4W6S2</accession>
<protein>
    <submittedName>
        <fullName evidence="3">Craniofacial development protein 2-like</fullName>
    </submittedName>
</protein>
<dbReference type="PANTHER" id="PTHR23227:SF67">
    <property type="entry name" value="CRANIOFACIAL DEVELOPMENT PROTEIN 2-LIKE"/>
    <property type="match status" value="1"/>
</dbReference>
<organism evidence="3">
    <name type="scientific">Haemonchus placei</name>
    <name type="common">Barber's pole worm</name>
    <dbReference type="NCBI Taxonomy" id="6290"/>
    <lineage>
        <taxon>Eukaryota</taxon>
        <taxon>Metazoa</taxon>
        <taxon>Ecdysozoa</taxon>
        <taxon>Nematoda</taxon>
        <taxon>Chromadorea</taxon>
        <taxon>Rhabditida</taxon>
        <taxon>Rhabditina</taxon>
        <taxon>Rhabditomorpha</taxon>
        <taxon>Strongyloidea</taxon>
        <taxon>Trichostrongylidae</taxon>
        <taxon>Haemonchus</taxon>
    </lineage>
</organism>
<dbReference type="Gene3D" id="3.60.10.10">
    <property type="entry name" value="Endonuclease/exonuclease/phosphatase"/>
    <property type="match status" value="1"/>
</dbReference>
<sequence length="158" mass="17452">MATALKPFFVVAWRDSIVSVERFDDRLMRIVVVIKCQKYHPFSAYAPQAGCLERSKNKFRNLFVEKTAEVPLQEVIFVAGDLNGHVGAVKDGYNCHGGFGYGSRNTDDGRSLEYADTHNLAVANTNFENVTLISSPSIAVRTQHNLILPFSGTAIRGS</sequence>
<dbReference type="PANTHER" id="PTHR23227">
    <property type="entry name" value="BUCENTAUR RELATED"/>
    <property type="match status" value="1"/>
</dbReference>
<reference evidence="1 2" key="2">
    <citation type="submission" date="2018-11" db="EMBL/GenBank/DDBJ databases">
        <authorList>
            <consortium name="Pathogen Informatics"/>
        </authorList>
    </citation>
    <scope>NUCLEOTIDE SEQUENCE [LARGE SCALE GENOMIC DNA]</scope>
    <source>
        <strain evidence="1 2">MHpl1</strain>
    </source>
</reference>
<dbReference type="InterPro" id="IPR036691">
    <property type="entry name" value="Endo/exonu/phosph_ase_sf"/>
</dbReference>
<evidence type="ECO:0000313" key="3">
    <source>
        <dbReference type="WBParaSite" id="HPLM_0000577901-mRNA-1"/>
    </source>
</evidence>
<gene>
    <name evidence="1" type="ORF">HPLM_LOCUS5771</name>
</gene>
<proteinExistence type="predicted"/>
<dbReference type="Proteomes" id="UP000268014">
    <property type="component" value="Unassembled WGS sequence"/>
</dbReference>
<dbReference type="EMBL" id="UZAF01016388">
    <property type="protein sequence ID" value="VDO27050.1"/>
    <property type="molecule type" value="Genomic_DNA"/>
</dbReference>
<reference evidence="3" key="1">
    <citation type="submission" date="2017-02" db="UniProtKB">
        <authorList>
            <consortium name="WormBaseParasite"/>
        </authorList>
    </citation>
    <scope>IDENTIFICATION</scope>
</reference>
<dbReference type="InterPro" id="IPR027124">
    <property type="entry name" value="Swc5/CFDP1/2"/>
</dbReference>
<dbReference type="OMA" id="HGKRNED"/>
<keyword evidence="2" id="KW-1185">Reference proteome</keyword>
<evidence type="ECO:0000313" key="2">
    <source>
        <dbReference type="Proteomes" id="UP000268014"/>
    </source>
</evidence>
<dbReference type="STRING" id="6290.A0A0N4W6S2"/>
<name>A0A0N4W6S2_HAEPC</name>
<dbReference type="AlphaFoldDB" id="A0A0N4W6S2"/>
<evidence type="ECO:0000313" key="1">
    <source>
        <dbReference type="EMBL" id="VDO27050.1"/>
    </source>
</evidence>
<dbReference type="OrthoDB" id="418748at2759"/>